<protein>
    <submittedName>
        <fullName evidence="2">Uncharacterized protein</fullName>
    </submittedName>
</protein>
<feature type="compositionally biased region" description="Low complexity" evidence="1">
    <location>
        <begin position="196"/>
        <end position="207"/>
    </location>
</feature>
<dbReference type="Proteomes" id="UP000710432">
    <property type="component" value="Unassembled WGS sequence"/>
</dbReference>
<feature type="compositionally biased region" description="Basic and acidic residues" evidence="1">
    <location>
        <begin position="63"/>
        <end position="79"/>
    </location>
</feature>
<sequence length="271" mass="28318">MVGAVFCSGPGASWVAHPKVARILRPGAGADAAGGLGTMRGSGAPTLGPGELGQRRPYSARATEQKAPRGQRPGREKFVRGWGRGPRAPPRTMARASAGRPSATPPLRRAAAQYLVRVLPAARGRRWPAGAARHVHVQGAGERAPQRPHPPRQPHGRQAQAQPARQQSHRGAAAASSDHRRAQAQEEEEEPPPPATAVAARARAIAAKSPVQPPSGPRRGWGSGGGVGGAAGVRPSRVPPRPFPIRNANAHSCGFHPEHVQTQEGRSSPTQ</sequence>
<feature type="region of interest" description="Disordered" evidence="1">
    <location>
        <begin position="41"/>
        <end position="106"/>
    </location>
</feature>
<proteinExistence type="predicted"/>
<organism evidence="2 3">
    <name type="scientific">Microtus ochrogaster</name>
    <name type="common">Prairie vole</name>
    <dbReference type="NCBI Taxonomy" id="79684"/>
    <lineage>
        <taxon>Eukaryota</taxon>
        <taxon>Metazoa</taxon>
        <taxon>Chordata</taxon>
        <taxon>Craniata</taxon>
        <taxon>Vertebrata</taxon>
        <taxon>Euteleostomi</taxon>
        <taxon>Mammalia</taxon>
        <taxon>Eutheria</taxon>
        <taxon>Euarchontoglires</taxon>
        <taxon>Glires</taxon>
        <taxon>Rodentia</taxon>
        <taxon>Myomorpha</taxon>
        <taxon>Muroidea</taxon>
        <taxon>Cricetidae</taxon>
        <taxon>Arvicolinae</taxon>
        <taxon>Microtus</taxon>
    </lineage>
</organism>
<dbReference type="EMBL" id="JAATJU010025200">
    <property type="protein sequence ID" value="KAH0504201.1"/>
    <property type="molecule type" value="Genomic_DNA"/>
</dbReference>
<feature type="compositionally biased region" description="Gly residues" evidence="1">
    <location>
        <begin position="219"/>
        <end position="231"/>
    </location>
</feature>
<evidence type="ECO:0000256" key="1">
    <source>
        <dbReference type="SAM" id="MobiDB-lite"/>
    </source>
</evidence>
<comment type="caution">
    <text evidence="2">The sequence shown here is derived from an EMBL/GenBank/DDBJ whole genome shotgun (WGS) entry which is preliminary data.</text>
</comment>
<dbReference type="AlphaFoldDB" id="A0A8J6KLL4"/>
<gene>
    <name evidence="2" type="ORF">LTLLF_183520</name>
</gene>
<evidence type="ECO:0000313" key="2">
    <source>
        <dbReference type="EMBL" id="KAH0504201.1"/>
    </source>
</evidence>
<evidence type="ECO:0000313" key="3">
    <source>
        <dbReference type="Proteomes" id="UP000710432"/>
    </source>
</evidence>
<accession>A0A8J6KLL4</accession>
<name>A0A8J6KLL4_MICOH</name>
<feature type="region of interest" description="Disordered" evidence="1">
    <location>
        <begin position="127"/>
        <end position="271"/>
    </location>
</feature>
<feature type="compositionally biased region" description="Low complexity" evidence="1">
    <location>
        <begin position="156"/>
        <end position="170"/>
    </location>
</feature>
<reference evidence="2" key="1">
    <citation type="submission" date="2020-03" db="EMBL/GenBank/DDBJ databases">
        <title>Studies in the Genomics of Life Span.</title>
        <authorList>
            <person name="Glass D."/>
        </authorList>
    </citation>
    <scope>NUCLEOTIDE SEQUENCE</scope>
    <source>
        <strain evidence="2">LTLLF</strain>
        <tissue evidence="2">Muscle</tissue>
    </source>
</reference>
<feature type="compositionally biased region" description="Polar residues" evidence="1">
    <location>
        <begin position="262"/>
        <end position="271"/>
    </location>
</feature>